<feature type="domain" description="DarT" evidence="7">
    <location>
        <begin position="3"/>
        <end position="62"/>
    </location>
</feature>
<evidence type="ECO:0000256" key="6">
    <source>
        <dbReference type="PROSITE-ProRule" id="PRU01362"/>
    </source>
</evidence>
<protein>
    <submittedName>
        <fullName evidence="8">DUF4433 domain-containing protein</fullName>
    </submittedName>
</protein>
<evidence type="ECO:0000256" key="1">
    <source>
        <dbReference type="ARBA" id="ARBA00022649"/>
    </source>
</evidence>
<name>A0ABT0L8Q5_9GAMM</name>
<dbReference type="InterPro" id="IPR029494">
    <property type="entry name" value="DarT"/>
</dbReference>
<comment type="caution">
    <text evidence="6">Lacks conserved residue(s) required for the propagation of feature annotation.</text>
</comment>
<proteinExistence type="inferred from homology"/>
<comment type="caution">
    <text evidence="8">The sequence shown here is derived from an EMBL/GenBank/DDBJ whole genome shotgun (WGS) entry which is preliminary data.</text>
</comment>
<keyword evidence="9" id="KW-1185">Reference proteome</keyword>
<gene>
    <name evidence="8" type="ORF">L2764_03455</name>
</gene>
<accession>A0ABT0L8Q5</accession>
<dbReference type="Pfam" id="PF14487">
    <property type="entry name" value="DarT"/>
    <property type="match status" value="1"/>
</dbReference>
<evidence type="ECO:0000256" key="3">
    <source>
        <dbReference type="ARBA" id="ARBA00022679"/>
    </source>
</evidence>
<dbReference type="Proteomes" id="UP001203423">
    <property type="component" value="Unassembled WGS sequence"/>
</dbReference>
<reference evidence="8 9" key="1">
    <citation type="submission" date="2022-01" db="EMBL/GenBank/DDBJ databases">
        <title>Whole genome-based taxonomy of the Shewanellaceae.</title>
        <authorList>
            <person name="Martin-Rodriguez A.J."/>
        </authorList>
    </citation>
    <scope>NUCLEOTIDE SEQUENCE [LARGE SCALE GENOMIC DNA]</scope>
    <source>
        <strain evidence="8 9">DSM 17177</strain>
    </source>
</reference>
<dbReference type="RefSeq" id="WP_248938891.1">
    <property type="nucleotide sequence ID" value="NZ_JAKIKS010000008.1"/>
</dbReference>
<keyword evidence="1 6" id="KW-1277">Toxin-antitoxin system</keyword>
<evidence type="ECO:0000259" key="7">
    <source>
        <dbReference type="PROSITE" id="PS52018"/>
    </source>
</evidence>
<keyword evidence="4" id="KW-0548">Nucleotidyltransferase</keyword>
<dbReference type="PROSITE" id="PS52018">
    <property type="entry name" value="DART"/>
    <property type="match status" value="1"/>
</dbReference>
<comment type="similarity">
    <text evidence="6">Belongs to the DarT ADP-ribosyltransferase family.</text>
</comment>
<evidence type="ECO:0000313" key="9">
    <source>
        <dbReference type="Proteomes" id="UP001203423"/>
    </source>
</evidence>
<keyword evidence="5 6" id="KW-0238">DNA-binding</keyword>
<evidence type="ECO:0000256" key="4">
    <source>
        <dbReference type="ARBA" id="ARBA00022695"/>
    </source>
</evidence>
<keyword evidence="3" id="KW-0808">Transferase</keyword>
<evidence type="ECO:0000256" key="5">
    <source>
        <dbReference type="ARBA" id="ARBA00023125"/>
    </source>
</evidence>
<evidence type="ECO:0000313" key="8">
    <source>
        <dbReference type="EMBL" id="MCL1123561.1"/>
    </source>
</evidence>
<organism evidence="8 9">
    <name type="scientific">Shewanella surugensis</name>
    <dbReference type="NCBI Taxonomy" id="212020"/>
    <lineage>
        <taxon>Bacteria</taxon>
        <taxon>Pseudomonadati</taxon>
        <taxon>Pseudomonadota</taxon>
        <taxon>Gammaproteobacteria</taxon>
        <taxon>Alteromonadales</taxon>
        <taxon>Shewanellaceae</taxon>
        <taxon>Shewanella</taxon>
    </lineage>
</organism>
<sequence>MAIKVSHITHIDNLSSILEQSCLWLDAKRIQSGLVNQNIGYSHIKQRRLIRSVNLIADGTKN</sequence>
<evidence type="ECO:0000256" key="2">
    <source>
        <dbReference type="ARBA" id="ARBA00022676"/>
    </source>
</evidence>
<dbReference type="EMBL" id="JAKIKS010000008">
    <property type="protein sequence ID" value="MCL1123561.1"/>
    <property type="molecule type" value="Genomic_DNA"/>
</dbReference>
<keyword evidence="2" id="KW-0328">Glycosyltransferase</keyword>